<dbReference type="Gene3D" id="3.40.50.2300">
    <property type="match status" value="1"/>
</dbReference>
<keyword evidence="8" id="KW-0325">Glycoprotein</keyword>
<evidence type="ECO:0000256" key="9">
    <source>
        <dbReference type="ARBA" id="ARBA00023224"/>
    </source>
</evidence>
<keyword evidence="14" id="KW-1185">Reference proteome</keyword>
<keyword evidence="4" id="KW-1133">Transmembrane helix</keyword>
<name>A0ABN9F808_9NEOB</name>
<dbReference type="InterPro" id="IPR000337">
    <property type="entry name" value="GPCR_3"/>
</dbReference>
<evidence type="ECO:0000256" key="1">
    <source>
        <dbReference type="ARBA" id="ARBA00004651"/>
    </source>
</evidence>
<keyword evidence="6" id="KW-0472">Membrane</keyword>
<proteinExistence type="predicted"/>
<evidence type="ECO:0000256" key="11">
    <source>
        <dbReference type="SAM" id="SignalP"/>
    </source>
</evidence>
<comment type="subcellular location">
    <subcellularLocation>
        <location evidence="1">Cell membrane</location>
        <topology evidence="1">Multi-pass membrane protein</topology>
    </subcellularLocation>
</comment>
<sequence length="220" mass="24262">MANVFWTLFWLPAFAMDKSGKIPRPEIRIEGDLVIGGLFPVHEKGEPGSECGRMNEHRGLQRLEAMLFALDAINRDPQILPGLQLGAHILDTCSKDTYALEQALELVRGSLTRGDGPQYLCPDGSYAIHGETLTAISGVIGGSYSDVSIQVANLLRLFQIPQISYASTSAKLSDKSRYDFFARTVPPTSTKPRPWRRSYASSTGLTSPPWRLREITVKPA</sequence>
<keyword evidence="3" id="KW-0812">Transmembrane</keyword>
<evidence type="ECO:0000256" key="8">
    <source>
        <dbReference type="ARBA" id="ARBA00023180"/>
    </source>
</evidence>
<evidence type="ECO:0000256" key="2">
    <source>
        <dbReference type="ARBA" id="ARBA00022475"/>
    </source>
</evidence>
<keyword evidence="2" id="KW-1003">Cell membrane</keyword>
<gene>
    <name evidence="13" type="ORF">SPARVUS_LOCUS11404824</name>
</gene>
<protein>
    <recommendedName>
        <fullName evidence="12">Receptor ligand binding region domain-containing protein</fullName>
    </recommendedName>
</protein>
<dbReference type="SUPFAM" id="SSF53822">
    <property type="entry name" value="Periplasmic binding protein-like I"/>
    <property type="match status" value="1"/>
</dbReference>
<keyword evidence="7" id="KW-0675">Receptor</keyword>
<evidence type="ECO:0000256" key="7">
    <source>
        <dbReference type="ARBA" id="ARBA00023170"/>
    </source>
</evidence>
<evidence type="ECO:0000256" key="4">
    <source>
        <dbReference type="ARBA" id="ARBA00022989"/>
    </source>
</evidence>
<feature type="signal peptide" evidence="11">
    <location>
        <begin position="1"/>
        <end position="15"/>
    </location>
</feature>
<dbReference type="InterPro" id="IPR028082">
    <property type="entry name" value="Peripla_BP_I"/>
</dbReference>
<keyword evidence="5" id="KW-0297">G-protein coupled receptor</keyword>
<reference evidence="13" key="1">
    <citation type="submission" date="2023-05" db="EMBL/GenBank/DDBJ databases">
        <authorList>
            <person name="Stuckert A."/>
        </authorList>
    </citation>
    <scope>NUCLEOTIDE SEQUENCE</scope>
</reference>
<evidence type="ECO:0000256" key="5">
    <source>
        <dbReference type="ARBA" id="ARBA00023040"/>
    </source>
</evidence>
<feature type="domain" description="Receptor ligand binding region" evidence="12">
    <location>
        <begin position="62"/>
        <end position="189"/>
    </location>
</feature>
<dbReference type="Pfam" id="PF01094">
    <property type="entry name" value="ANF_receptor"/>
    <property type="match status" value="1"/>
</dbReference>
<dbReference type="EMBL" id="CATNWA010016441">
    <property type="protein sequence ID" value="CAI9592654.1"/>
    <property type="molecule type" value="Genomic_DNA"/>
</dbReference>
<keyword evidence="11" id="KW-0732">Signal</keyword>
<dbReference type="PROSITE" id="PS00979">
    <property type="entry name" value="G_PROTEIN_RECEP_F3_1"/>
    <property type="match status" value="1"/>
</dbReference>
<evidence type="ECO:0000313" key="13">
    <source>
        <dbReference type="EMBL" id="CAI9592654.1"/>
    </source>
</evidence>
<dbReference type="Proteomes" id="UP001162483">
    <property type="component" value="Unassembled WGS sequence"/>
</dbReference>
<evidence type="ECO:0000259" key="12">
    <source>
        <dbReference type="Pfam" id="PF01094"/>
    </source>
</evidence>
<feature type="region of interest" description="Disordered" evidence="10">
    <location>
        <begin position="188"/>
        <end position="207"/>
    </location>
</feature>
<dbReference type="PRINTS" id="PR00248">
    <property type="entry name" value="GPCRMGR"/>
</dbReference>
<comment type="caution">
    <text evidence="13">The sequence shown here is derived from an EMBL/GenBank/DDBJ whole genome shotgun (WGS) entry which is preliminary data.</text>
</comment>
<evidence type="ECO:0000256" key="6">
    <source>
        <dbReference type="ARBA" id="ARBA00023136"/>
    </source>
</evidence>
<accession>A0ABN9F808</accession>
<keyword evidence="9" id="KW-0807">Transducer</keyword>
<feature type="chain" id="PRO_5046889052" description="Receptor ligand binding region domain-containing protein" evidence="11">
    <location>
        <begin position="16"/>
        <end position="220"/>
    </location>
</feature>
<organism evidence="13 14">
    <name type="scientific">Staurois parvus</name>
    <dbReference type="NCBI Taxonomy" id="386267"/>
    <lineage>
        <taxon>Eukaryota</taxon>
        <taxon>Metazoa</taxon>
        <taxon>Chordata</taxon>
        <taxon>Craniata</taxon>
        <taxon>Vertebrata</taxon>
        <taxon>Euteleostomi</taxon>
        <taxon>Amphibia</taxon>
        <taxon>Batrachia</taxon>
        <taxon>Anura</taxon>
        <taxon>Neobatrachia</taxon>
        <taxon>Ranoidea</taxon>
        <taxon>Ranidae</taxon>
        <taxon>Staurois</taxon>
    </lineage>
</organism>
<dbReference type="PANTHER" id="PTHR24060">
    <property type="entry name" value="METABOTROPIC GLUTAMATE RECEPTOR"/>
    <property type="match status" value="1"/>
</dbReference>
<dbReference type="InterPro" id="IPR017979">
    <property type="entry name" value="GPCR_3_CS"/>
</dbReference>
<dbReference type="InterPro" id="IPR001828">
    <property type="entry name" value="ANF_lig-bd_rcpt"/>
</dbReference>
<evidence type="ECO:0000256" key="10">
    <source>
        <dbReference type="SAM" id="MobiDB-lite"/>
    </source>
</evidence>
<evidence type="ECO:0000313" key="14">
    <source>
        <dbReference type="Proteomes" id="UP001162483"/>
    </source>
</evidence>
<evidence type="ECO:0000256" key="3">
    <source>
        <dbReference type="ARBA" id="ARBA00022692"/>
    </source>
</evidence>
<dbReference type="InterPro" id="IPR050726">
    <property type="entry name" value="mGluR"/>
</dbReference>